<dbReference type="PRINTS" id="PR01176">
    <property type="entry name" value="GABABRECEPTR"/>
</dbReference>
<keyword evidence="3 11" id="KW-1133">Transmembrane helix</keyword>
<keyword evidence="7" id="KW-0325">Glycoprotein</keyword>
<evidence type="ECO:0000256" key="9">
    <source>
        <dbReference type="SAM" id="Coils"/>
    </source>
</evidence>
<evidence type="ECO:0000256" key="2">
    <source>
        <dbReference type="ARBA" id="ARBA00022692"/>
    </source>
</evidence>
<keyword evidence="8" id="KW-0807">Transducer</keyword>
<dbReference type="CDD" id="cd06366">
    <property type="entry name" value="PBP1_GABAb_receptor"/>
    <property type="match status" value="1"/>
</dbReference>
<feature type="transmembrane region" description="Helical" evidence="11">
    <location>
        <begin position="649"/>
        <end position="667"/>
    </location>
</feature>
<dbReference type="SUPFAM" id="SSF53822">
    <property type="entry name" value="Periplasmic binding protein-like I"/>
    <property type="match status" value="1"/>
</dbReference>
<sequence>MEKVHVIMQENVRESSMKDKKLYIGGLFPITGTLGWLGGQACFPAVKLALEDVNNRHDLLPRYLLELVHNDSKCQAGLGTNVMYDLLYTEPVKIMMMTGCSSVSTFVAQAARMWNLVVLSYGSSSPALSNRERYPTFFRTHPSAVIHNPTRIKLFKRFEWKRIATIVQTEEVWTSTMNDLESQVKDHGIEIVVRQSFSMDPSHPVKNLKRQDARIIVGLFYEYMARRVFCQAYKEGLYGRKYVWWIVGWYPDNWYEKRDEDDKVDCTVEQMKEVLQGHFTTEMMMYNQDDVKTESGMTSMQFDEKLKVKLREKYNNTQPEILTGYPEAPLAYDAVWAIAHALNKTMNRLAKKNMLLEDFTYNNTEIKDEIYVALNDTKFLGVSGPVAFSSKGDRIAWTQIEQMWDGKYYKVGFYHEKTDNLTWKNTEKWIGGRPPSDRTEVVKQLRTVSQVLFFAMCILAAVGIIAGLACLVFNTMHRHSRYIQLSHPIINNIAVIGCMICFLCVFLVGLDGRYVSEDKFDLLCQARAWVLSVGFTLAYGAMFSKIWTIYRLTTRRKKEIKYQKANDSHELKNYPRLVVHSWEMYLVIGLLLLLDVILLAIWQLMSPLERELEDFALEDPLDSEKDIKLLPQLEHCSCENINVWLGVMYGYKGILLLFGVLLAYETRSVKMKQLNDSRFVAMAIYNVVVLCIITAPVTLIIGSQQDATFAFVAVAIILCCLLSMGLIFVPKVVELIRNPDNGLDSKSVIDSLASKEEEERHQRLVAENEETKQLIAEKEAKIKELNLQLQLKSQKRLQLCLPNDEDTGNHRGPPRVATDHENNGCKTHLLSTSFLKPYEDDGDITIDPDSAMPTCTSSTAFSKSSKLSGSSENYSESYC</sequence>
<dbReference type="AlphaFoldDB" id="A0A8S4P413"/>
<dbReference type="GO" id="GO:0004965">
    <property type="term" value="F:G protein-coupled GABA receptor activity"/>
    <property type="evidence" value="ECO:0007669"/>
    <property type="project" value="InterPro"/>
</dbReference>
<feature type="transmembrane region" description="Helical" evidence="11">
    <location>
        <begin position="679"/>
        <end position="701"/>
    </location>
</feature>
<dbReference type="InterPro" id="IPR002455">
    <property type="entry name" value="GPCR3_GABA-B"/>
</dbReference>
<evidence type="ECO:0000256" key="7">
    <source>
        <dbReference type="ARBA" id="ARBA00023180"/>
    </source>
</evidence>
<proteinExistence type="predicted"/>
<evidence type="ECO:0000256" key="10">
    <source>
        <dbReference type="SAM" id="MobiDB-lite"/>
    </source>
</evidence>
<evidence type="ECO:0000256" key="6">
    <source>
        <dbReference type="ARBA" id="ARBA00023170"/>
    </source>
</evidence>
<dbReference type="Pfam" id="PF01094">
    <property type="entry name" value="ANF_receptor"/>
    <property type="match status" value="1"/>
</dbReference>
<dbReference type="PANTHER" id="PTHR10519">
    <property type="entry name" value="GABA-B RECEPTOR"/>
    <property type="match status" value="1"/>
</dbReference>
<evidence type="ECO:0000256" key="1">
    <source>
        <dbReference type="ARBA" id="ARBA00004141"/>
    </source>
</evidence>
<accession>A0A8S4P413</accession>
<feature type="compositionally biased region" description="Low complexity" evidence="10">
    <location>
        <begin position="857"/>
        <end position="879"/>
    </location>
</feature>
<evidence type="ECO:0000313" key="13">
    <source>
        <dbReference type="EMBL" id="CAH1786256.1"/>
    </source>
</evidence>
<evidence type="ECO:0000256" key="5">
    <source>
        <dbReference type="ARBA" id="ARBA00023136"/>
    </source>
</evidence>
<dbReference type="PANTHER" id="PTHR10519:SF77">
    <property type="entry name" value="GAMMA-AMINOBUTYRIC ACID TYPE B RECEPTOR SUBUNIT 1"/>
    <property type="match status" value="1"/>
</dbReference>
<dbReference type="InterPro" id="IPR017978">
    <property type="entry name" value="GPCR_3_C"/>
</dbReference>
<gene>
    <name evidence="13" type="ORF">OFUS_LOCUS12185</name>
</gene>
<feature type="region of interest" description="Disordered" evidence="10">
    <location>
        <begin position="802"/>
        <end position="823"/>
    </location>
</feature>
<feature type="transmembrane region" description="Helical" evidence="11">
    <location>
        <begin position="707"/>
        <end position="729"/>
    </location>
</feature>
<feature type="transmembrane region" description="Helical" evidence="11">
    <location>
        <begin position="584"/>
        <end position="605"/>
    </location>
</feature>
<keyword evidence="5 11" id="KW-0472">Membrane</keyword>
<protein>
    <recommendedName>
        <fullName evidence="12">G-protein coupled receptors family 3 profile domain-containing protein</fullName>
    </recommendedName>
</protein>
<feature type="region of interest" description="Disordered" evidence="10">
    <location>
        <begin position="855"/>
        <end position="879"/>
    </location>
</feature>
<dbReference type="PROSITE" id="PS50259">
    <property type="entry name" value="G_PROTEIN_RECEP_F3_4"/>
    <property type="match status" value="1"/>
</dbReference>
<dbReference type="InterPro" id="IPR002456">
    <property type="entry name" value="GPCR_3_GABA_rcpt_B1"/>
</dbReference>
<dbReference type="Pfam" id="PF00003">
    <property type="entry name" value="7tm_3"/>
    <property type="match status" value="1"/>
</dbReference>
<dbReference type="PRINTS" id="PR01177">
    <property type="entry name" value="GABAB1RECPTR"/>
</dbReference>
<dbReference type="InterPro" id="IPR001828">
    <property type="entry name" value="ANF_lig-bd_rcpt"/>
</dbReference>
<dbReference type="InterPro" id="IPR028082">
    <property type="entry name" value="Peripla_BP_I"/>
</dbReference>
<dbReference type="Proteomes" id="UP000749559">
    <property type="component" value="Unassembled WGS sequence"/>
</dbReference>
<evidence type="ECO:0000313" key="14">
    <source>
        <dbReference type="Proteomes" id="UP000749559"/>
    </source>
</evidence>
<feature type="transmembrane region" description="Helical" evidence="11">
    <location>
        <begin position="528"/>
        <end position="550"/>
    </location>
</feature>
<keyword evidence="2 11" id="KW-0812">Transmembrane</keyword>
<name>A0A8S4P413_OWEFU</name>
<keyword evidence="4" id="KW-0297">G-protein coupled receptor</keyword>
<dbReference type="Gene3D" id="3.40.50.2300">
    <property type="match status" value="2"/>
</dbReference>
<reference evidence="13" key="1">
    <citation type="submission" date="2022-03" db="EMBL/GenBank/DDBJ databases">
        <authorList>
            <person name="Martin C."/>
        </authorList>
    </citation>
    <scope>NUCLEOTIDE SEQUENCE</scope>
</reference>
<comment type="caution">
    <text evidence="13">The sequence shown here is derived from an EMBL/GenBank/DDBJ whole genome shotgun (WGS) entry which is preliminary data.</text>
</comment>
<organism evidence="13 14">
    <name type="scientific">Owenia fusiformis</name>
    <name type="common">Polychaete worm</name>
    <dbReference type="NCBI Taxonomy" id="6347"/>
    <lineage>
        <taxon>Eukaryota</taxon>
        <taxon>Metazoa</taxon>
        <taxon>Spiralia</taxon>
        <taxon>Lophotrochozoa</taxon>
        <taxon>Annelida</taxon>
        <taxon>Polychaeta</taxon>
        <taxon>Sedentaria</taxon>
        <taxon>Canalipalpata</taxon>
        <taxon>Sabellida</taxon>
        <taxon>Oweniida</taxon>
        <taxon>Oweniidae</taxon>
        <taxon>Owenia</taxon>
    </lineage>
</organism>
<feature type="transmembrane region" description="Helical" evidence="11">
    <location>
        <begin position="451"/>
        <end position="477"/>
    </location>
</feature>
<comment type="subcellular location">
    <subcellularLocation>
        <location evidence="1">Membrane</location>
        <topology evidence="1">Multi-pass membrane protein</topology>
    </subcellularLocation>
</comment>
<evidence type="ECO:0000256" key="8">
    <source>
        <dbReference type="ARBA" id="ARBA00023224"/>
    </source>
</evidence>
<evidence type="ECO:0000256" key="3">
    <source>
        <dbReference type="ARBA" id="ARBA00022989"/>
    </source>
</evidence>
<feature type="transmembrane region" description="Helical" evidence="11">
    <location>
        <begin position="489"/>
        <end position="508"/>
    </location>
</feature>
<dbReference type="FunFam" id="3.40.50.2300:FF:000056">
    <property type="entry name" value="Gamma-aminobutyric acid type B receptor subunit 1"/>
    <property type="match status" value="1"/>
</dbReference>
<keyword evidence="6" id="KW-0675">Receptor</keyword>
<feature type="domain" description="G-protein coupled receptors family 3 profile" evidence="12">
    <location>
        <begin position="459"/>
        <end position="740"/>
    </location>
</feature>
<evidence type="ECO:0000256" key="11">
    <source>
        <dbReference type="SAM" id="Phobius"/>
    </source>
</evidence>
<dbReference type="GO" id="GO:0038039">
    <property type="term" value="C:G protein-coupled receptor heterodimeric complex"/>
    <property type="evidence" value="ECO:0007669"/>
    <property type="project" value="TreeGrafter"/>
</dbReference>
<dbReference type="EMBL" id="CAIIXF020000006">
    <property type="protein sequence ID" value="CAH1786256.1"/>
    <property type="molecule type" value="Genomic_DNA"/>
</dbReference>
<evidence type="ECO:0000259" key="12">
    <source>
        <dbReference type="PROSITE" id="PS50259"/>
    </source>
</evidence>
<feature type="coiled-coil region" evidence="9">
    <location>
        <begin position="754"/>
        <end position="795"/>
    </location>
</feature>
<keyword evidence="9" id="KW-0175">Coiled coil</keyword>
<dbReference type="OrthoDB" id="17569at2759"/>
<dbReference type="CDD" id="cd15291">
    <property type="entry name" value="7tmC_GABA-B-R1"/>
    <property type="match status" value="1"/>
</dbReference>
<dbReference type="GO" id="GO:0007214">
    <property type="term" value="P:gamma-aminobutyric acid signaling pathway"/>
    <property type="evidence" value="ECO:0007669"/>
    <property type="project" value="TreeGrafter"/>
</dbReference>
<feature type="transmembrane region" description="Helical" evidence="11">
    <location>
        <begin position="21"/>
        <end position="39"/>
    </location>
</feature>
<evidence type="ECO:0000256" key="4">
    <source>
        <dbReference type="ARBA" id="ARBA00023040"/>
    </source>
</evidence>
<keyword evidence="14" id="KW-1185">Reference proteome</keyword>